<dbReference type="PANTHER" id="PTHR34119">
    <property type="entry name" value="HYDROXYPROLINE-RICH GLYCOPROTEIN-LIKE"/>
    <property type="match status" value="1"/>
</dbReference>
<feature type="compositionally biased region" description="Low complexity" evidence="1">
    <location>
        <begin position="466"/>
        <end position="488"/>
    </location>
</feature>
<dbReference type="CDD" id="cd07307">
    <property type="entry name" value="BAR"/>
    <property type="match status" value="1"/>
</dbReference>
<feature type="region of interest" description="Disordered" evidence="1">
    <location>
        <begin position="465"/>
        <end position="632"/>
    </location>
</feature>
<organism evidence="3">
    <name type="scientific">Musa acuminata subsp. malaccensis</name>
    <name type="common">Wild banana</name>
    <name type="synonym">Musa malaccensis</name>
    <dbReference type="NCBI Taxonomy" id="214687"/>
    <lineage>
        <taxon>Eukaryota</taxon>
        <taxon>Viridiplantae</taxon>
        <taxon>Streptophyta</taxon>
        <taxon>Embryophyta</taxon>
        <taxon>Tracheophyta</taxon>
        <taxon>Spermatophyta</taxon>
        <taxon>Magnoliopsida</taxon>
        <taxon>Liliopsida</taxon>
        <taxon>Zingiberales</taxon>
        <taxon>Musaceae</taxon>
        <taxon>Musa</taxon>
    </lineage>
</organism>
<proteinExistence type="predicted"/>
<evidence type="ECO:0000313" key="3">
    <source>
        <dbReference type="EMBL" id="CAG1864921.1"/>
    </source>
</evidence>
<feature type="compositionally biased region" description="Basic and acidic residues" evidence="1">
    <location>
        <begin position="284"/>
        <end position="312"/>
    </location>
</feature>
<protein>
    <submittedName>
        <fullName evidence="3">(wild Malaysian banana) hypothetical protein</fullName>
    </submittedName>
</protein>
<dbReference type="PANTHER" id="PTHR34119:SF1">
    <property type="entry name" value="OS04G0394700 PROTEIN"/>
    <property type="match status" value="1"/>
</dbReference>
<dbReference type="Pfam" id="PF03114">
    <property type="entry name" value="BAR"/>
    <property type="match status" value="1"/>
</dbReference>
<accession>A0A8D7BCJ0</accession>
<dbReference type="GO" id="GO:0005737">
    <property type="term" value="C:cytoplasm"/>
    <property type="evidence" value="ECO:0007669"/>
    <property type="project" value="InterPro"/>
</dbReference>
<feature type="compositionally biased region" description="Polar residues" evidence="1">
    <location>
        <begin position="592"/>
        <end position="605"/>
    </location>
</feature>
<dbReference type="InterPro" id="IPR037488">
    <property type="entry name" value="At2g33490-like"/>
</dbReference>
<dbReference type="AlphaFoldDB" id="A0A8D7BCJ0"/>
<reference evidence="3" key="1">
    <citation type="submission" date="2021-03" db="EMBL/GenBank/DDBJ databases">
        <authorList>
            <consortium name="Genoscope - CEA"/>
            <person name="William W."/>
        </authorList>
    </citation>
    <scope>NUCLEOTIDE SEQUENCE</scope>
    <source>
        <strain evidence="3">Doubled-haploid Pahang</strain>
    </source>
</reference>
<dbReference type="SUPFAM" id="SSF103657">
    <property type="entry name" value="BAR/IMD domain-like"/>
    <property type="match status" value="1"/>
</dbReference>
<dbReference type="InterPro" id="IPR027267">
    <property type="entry name" value="AH/BAR_dom_sf"/>
</dbReference>
<dbReference type="EMBL" id="HG996475">
    <property type="protein sequence ID" value="CAG1864921.1"/>
    <property type="molecule type" value="Genomic_DNA"/>
</dbReference>
<dbReference type="InterPro" id="IPR004148">
    <property type="entry name" value="BAR_dom"/>
</dbReference>
<evidence type="ECO:0000256" key="1">
    <source>
        <dbReference type="SAM" id="MobiDB-lite"/>
    </source>
</evidence>
<sequence length="632" mass="70327">MRSSLRRFRGFALHKHEHKQRREKGLVAYQDELLQATQDIHDIRNFYDSLLSAAAATANSAYEFSEALREMGTCLLEKTALNDDEESGKILLMLGKAQFELQKAVDIYRVHVVQTITTPSESLLKELQTVEEMKRQCDDKRDLYMLAAQRGKGRLRNAKGESFSPQQLQAAQEDYEEEATLFLLRLKSLKKGQSRSLLTQAARHHASQLNFFRKGVKSLEVVEPHVKFVAEQHHIDYQFRGLEDNQLEEYEDDDSDENGDHGELHFYYGQHDQHHDVSYFSRSSMERAGRRADGRARGRRESSRKENVDSRQADFSPFTKGPRAVSLSAPLFCDKKSKSSERINQIEPSSAKRFYTYALPTPLDVKSSNSTSSANSVSAARVENKGVWPAQPWHSSPLQPNFLGKDYRDVELPSPTSLPREQSILKESNNISSPIRTPIAFSVGMFPQLIPSNASDPKKIERQAFSGPLTSKPPSSKPASSTNSMSSMEHLPGVPAKPTNIPIPKLPLPRKVSPSASPPPLVTSPRINELHELPRPPIGFSKQTGPSNLIGHSAPLVSRGQELNATCKPPSISSHTATPLPKPPGVMARSFSIPSSGQRSNSTVPKSLDLPHNRRTTADTSPPHTLMNIGVA</sequence>
<feature type="domain" description="BAR" evidence="2">
    <location>
        <begin position="56"/>
        <end position="224"/>
    </location>
</feature>
<evidence type="ECO:0000259" key="2">
    <source>
        <dbReference type="Pfam" id="PF03114"/>
    </source>
</evidence>
<name>A0A8D7BCJ0_MUSAM</name>
<feature type="region of interest" description="Disordered" evidence="1">
    <location>
        <begin position="282"/>
        <end position="321"/>
    </location>
</feature>
<gene>
    <name evidence="3" type="ORF">GSMUA_07070.1</name>
</gene>
<dbReference type="Gene3D" id="1.20.1270.60">
    <property type="entry name" value="Arfaptin homology (AH) domain/BAR domain"/>
    <property type="match status" value="1"/>
</dbReference>